<organism evidence="2">
    <name type="scientific">Polynucleobacter sp. UK-FUSCHL-C3</name>
    <dbReference type="NCBI Taxonomy" id="2955208"/>
    <lineage>
        <taxon>Bacteria</taxon>
        <taxon>Pseudomonadati</taxon>
        <taxon>Pseudomonadota</taxon>
        <taxon>Betaproteobacteria</taxon>
        <taxon>Burkholderiales</taxon>
        <taxon>Burkholderiaceae</taxon>
        <taxon>Polynucleobacter</taxon>
    </lineage>
</organism>
<proteinExistence type="predicted"/>
<dbReference type="Pfam" id="PF21221">
    <property type="entry name" value="B_lactamase-like_C"/>
    <property type="match status" value="1"/>
</dbReference>
<dbReference type="PANTHER" id="PTHR23131:SF4">
    <property type="entry name" value="METALLO-BETA-LACTAMASE SUPERFAMILY POTEIN"/>
    <property type="match status" value="1"/>
</dbReference>
<dbReference type="InterPro" id="IPR048933">
    <property type="entry name" value="B_lactamase-like_C"/>
</dbReference>
<dbReference type="InterPro" id="IPR050662">
    <property type="entry name" value="Sec-metab_biosynth-thioest"/>
</dbReference>
<gene>
    <name evidence="2" type="ORF">NKE59_09255</name>
</gene>
<protein>
    <submittedName>
        <fullName evidence="2">MBL fold metallo-hydrolase</fullName>
    </submittedName>
</protein>
<sequence>MTQTNPPSQPASPLIYPYGETLVEAGHTMEIAPGIYWIRMPLPFALDHINLWLLKDRIADQEGWTVIDCGITNDETKTHWESIFAKHLYGLPILRVLVTHMHPDHIGLAHFLCERWKAPLWVSMSDFLMAQWLSSKEGGVAVGASSGSGGAADHYARHGLVGTEDLERIRSRSDYYSRLVPQVPRRYRRIMEGDEVQIGDHRWKVSMGYGHAPEHATFYCTKLNIFISGDMVLPRISTNVSVYDADPDADPLGLYLRSLEQWLSLPVDTLVLPSHGKPFKGLHTRIEQLHEHHRARLSETLEACQTPKHAFEIIPVLFRRKLDNHQLSFAMGEAIAHLNYLWHQKKLRRSLCEDGIWRFCAASPL</sequence>
<dbReference type="InterPro" id="IPR036388">
    <property type="entry name" value="WH-like_DNA-bd_sf"/>
</dbReference>
<dbReference type="InterPro" id="IPR036866">
    <property type="entry name" value="RibonucZ/Hydroxyglut_hydro"/>
</dbReference>
<dbReference type="PANTHER" id="PTHR23131">
    <property type="entry name" value="ENDORIBONUCLEASE LACTB2"/>
    <property type="match status" value="1"/>
</dbReference>
<evidence type="ECO:0000313" key="2">
    <source>
        <dbReference type="EMBL" id="XCC57652.1"/>
    </source>
</evidence>
<dbReference type="Gene3D" id="3.60.15.10">
    <property type="entry name" value="Ribonuclease Z/Hydroxyacylglutathione hydrolase-like"/>
    <property type="match status" value="1"/>
</dbReference>
<reference evidence="2" key="1">
    <citation type="submission" date="2022-06" db="EMBL/GenBank/DDBJ databases">
        <title>New Polynucleobacter species.</title>
        <authorList>
            <person name="Hahn M.W."/>
        </authorList>
    </citation>
    <scope>NUCLEOTIDE SEQUENCE</scope>
    <source>
        <strain evidence="2">UK-FUSCHL-C3</strain>
    </source>
</reference>
<accession>A0AAU8A2L0</accession>
<dbReference type="RefSeq" id="WP_353438716.1">
    <property type="nucleotide sequence ID" value="NZ_CP099959.1"/>
</dbReference>
<feature type="domain" description="Metallo-beta-lactamase" evidence="1">
    <location>
        <begin position="48"/>
        <end position="275"/>
    </location>
</feature>
<dbReference type="SMART" id="SM00849">
    <property type="entry name" value="Lactamase_B"/>
    <property type="match status" value="1"/>
</dbReference>
<dbReference type="Pfam" id="PF00753">
    <property type="entry name" value="Lactamase_B"/>
    <property type="match status" value="1"/>
</dbReference>
<name>A0AAU8A2L0_9BURK</name>
<dbReference type="EMBL" id="CP099959">
    <property type="protein sequence ID" value="XCC57652.1"/>
    <property type="molecule type" value="Genomic_DNA"/>
</dbReference>
<dbReference type="Gene3D" id="1.10.10.10">
    <property type="entry name" value="Winged helix-like DNA-binding domain superfamily/Winged helix DNA-binding domain"/>
    <property type="match status" value="1"/>
</dbReference>
<evidence type="ECO:0000259" key="1">
    <source>
        <dbReference type="SMART" id="SM00849"/>
    </source>
</evidence>
<dbReference type="InterPro" id="IPR001279">
    <property type="entry name" value="Metallo-B-lactamas"/>
</dbReference>
<dbReference type="SUPFAM" id="SSF56281">
    <property type="entry name" value="Metallo-hydrolase/oxidoreductase"/>
    <property type="match status" value="1"/>
</dbReference>
<dbReference type="AlphaFoldDB" id="A0AAU8A2L0"/>